<organism evidence="7 8">
    <name type="scientific">Candidatus Uhrbacteria bacterium GW2011_GWE2_45_35</name>
    <dbReference type="NCBI Taxonomy" id="1618993"/>
    <lineage>
        <taxon>Bacteria</taxon>
        <taxon>Candidatus Uhriibacteriota</taxon>
    </lineage>
</organism>
<evidence type="ECO:0000256" key="3">
    <source>
        <dbReference type="ARBA" id="ARBA00022603"/>
    </source>
</evidence>
<feature type="binding site" evidence="6">
    <location>
        <position position="52"/>
    </location>
    <ligand>
        <name>S-adenosyl-L-methionine</name>
        <dbReference type="ChEBI" id="CHEBI:59789"/>
    </ligand>
</feature>
<dbReference type="AlphaFoldDB" id="A0A0G1MLA3"/>
<evidence type="ECO:0000256" key="1">
    <source>
        <dbReference type="ARBA" id="ARBA00010396"/>
    </source>
</evidence>
<keyword evidence="4 6" id="KW-0808">Transferase</keyword>
<dbReference type="Gene3D" id="1.10.150.170">
    <property type="entry name" value="Putative methyltransferase TM0872, insert domain"/>
    <property type="match status" value="1"/>
</dbReference>
<evidence type="ECO:0000256" key="2">
    <source>
        <dbReference type="ARBA" id="ARBA00022552"/>
    </source>
</evidence>
<dbReference type="EC" id="2.1.1.199" evidence="6"/>
<dbReference type="EMBL" id="LCKW01000007">
    <property type="protein sequence ID" value="KKU08979.1"/>
    <property type="molecule type" value="Genomic_DNA"/>
</dbReference>
<comment type="subcellular location">
    <subcellularLocation>
        <location evidence="6">Cytoplasm</location>
    </subcellularLocation>
</comment>
<keyword evidence="6" id="KW-0963">Cytoplasm</keyword>
<feature type="binding site" evidence="6">
    <location>
        <position position="107"/>
    </location>
    <ligand>
        <name>S-adenosyl-L-methionine</name>
        <dbReference type="ChEBI" id="CHEBI:59789"/>
    </ligand>
</feature>
<comment type="caution">
    <text evidence="7">The sequence shown here is derived from an EMBL/GenBank/DDBJ whole genome shotgun (WGS) entry which is preliminary data.</text>
</comment>
<dbReference type="GO" id="GO:0070475">
    <property type="term" value="P:rRNA base methylation"/>
    <property type="evidence" value="ECO:0007669"/>
    <property type="project" value="UniProtKB-UniRule"/>
</dbReference>
<dbReference type="HAMAP" id="MF_01007">
    <property type="entry name" value="16SrRNA_methyltr_H"/>
    <property type="match status" value="1"/>
</dbReference>
<feature type="binding site" evidence="6">
    <location>
        <position position="100"/>
    </location>
    <ligand>
        <name>S-adenosyl-L-methionine</name>
        <dbReference type="ChEBI" id="CHEBI:59789"/>
    </ligand>
</feature>
<keyword evidence="5 6" id="KW-0949">S-adenosyl-L-methionine</keyword>
<dbReference type="PATRIC" id="fig|1618993.3.peg.190"/>
<name>A0A0G1MLA3_9BACT</name>
<dbReference type="NCBIfam" id="TIGR00006">
    <property type="entry name" value="16S rRNA (cytosine(1402)-N(4))-methyltransferase RsmH"/>
    <property type="match status" value="1"/>
</dbReference>
<feature type="binding site" evidence="6">
    <location>
        <begin position="32"/>
        <end position="34"/>
    </location>
    <ligand>
        <name>S-adenosyl-L-methionine</name>
        <dbReference type="ChEBI" id="CHEBI:59789"/>
    </ligand>
</feature>
<dbReference type="SUPFAM" id="SSF81799">
    <property type="entry name" value="Putative methyltransferase TM0872, insert domain"/>
    <property type="match status" value="1"/>
</dbReference>
<comment type="catalytic activity">
    <reaction evidence="6">
        <text>cytidine(1402) in 16S rRNA + S-adenosyl-L-methionine = N(4)-methylcytidine(1402) in 16S rRNA + S-adenosyl-L-homocysteine + H(+)</text>
        <dbReference type="Rhea" id="RHEA:42928"/>
        <dbReference type="Rhea" id="RHEA-COMP:10286"/>
        <dbReference type="Rhea" id="RHEA-COMP:10287"/>
        <dbReference type="ChEBI" id="CHEBI:15378"/>
        <dbReference type="ChEBI" id="CHEBI:57856"/>
        <dbReference type="ChEBI" id="CHEBI:59789"/>
        <dbReference type="ChEBI" id="CHEBI:74506"/>
        <dbReference type="ChEBI" id="CHEBI:82748"/>
        <dbReference type="EC" id="2.1.1.199"/>
    </reaction>
</comment>
<dbReference type="InterPro" id="IPR023397">
    <property type="entry name" value="SAM-dep_MeTrfase_MraW_recog"/>
</dbReference>
<dbReference type="InterPro" id="IPR029063">
    <property type="entry name" value="SAM-dependent_MTases_sf"/>
</dbReference>
<keyword evidence="2 6" id="KW-0698">rRNA processing</keyword>
<dbReference type="SUPFAM" id="SSF53335">
    <property type="entry name" value="S-adenosyl-L-methionine-dependent methyltransferases"/>
    <property type="match status" value="1"/>
</dbReference>
<gene>
    <name evidence="6" type="primary">rsmH</name>
    <name evidence="7" type="ORF">UX09_C0007G0005</name>
</gene>
<sequence>MFTHTPVLLNETLEILNLRPGDNVIDGTVGLGGHAEAILEATAPNGKLLALDRDPRQIETARVRLARFGERVTFIHDSFVNLAHLTYVQGITPINAVLLDLGFSSVHVDDPTRGFSFQTEGPLDMRYDPAGDLTAAEIINTWNQEELARIFLVYGEERQAKKIAQAIVRERKEKKIQTTLELADFIATVIPRHGKIHPATKVFQALRIVTNDELGEVEKVLPAAIEVLVPGGRLAIITFHSLEDRIVKVFCKQQNNKTLKIINKHVIVPTEEETKFNPRSRSAKLRVVEKI</sequence>
<dbReference type="FunFam" id="1.10.150.170:FF:000003">
    <property type="entry name" value="Ribosomal RNA small subunit methyltransferase H"/>
    <property type="match status" value="1"/>
</dbReference>
<dbReference type="Gene3D" id="3.40.50.150">
    <property type="entry name" value="Vaccinia Virus protein VP39"/>
    <property type="match status" value="1"/>
</dbReference>
<dbReference type="PIRSF" id="PIRSF004486">
    <property type="entry name" value="MraW"/>
    <property type="match status" value="1"/>
</dbReference>
<comment type="function">
    <text evidence="6">Specifically methylates the N4 position of cytidine in position 1402 (C1402) of 16S rRNA.</text>
</comment>
<dbReference type="InterPro" id="IPR002903">
    <property type="entry name" value="RsmH"/>
</dbReference>
<evidence type="ECO:0000256" key="5">
    <source>
        <dbReference type="ARBA" id="ARBA00022691"/>
    </source>
</evidence>
<evidence type="ECO:0000313" key="7">
    <source>
        <dbReference type="EMBL" id="KKU08979.1"/>
    </source>
</evidence>
<feature type="binding site" evidence="6">
    <location>
        <position position="79"/>
    </location>
    <ligand>
        <name>S-adenosyl-L-methionine</name>
        <dbReference type="ChEBI" id="CHEBI:59789"/>
    </ligand>
</feature>
<dbReference type="STRING" id="1618993.UX09_C0007G0005"/>
<proteinExistence type="inferred from homology"/>
<dbReference type="GO" id="GO:0071424">
    <property type="term" value="F:rRNA (cytosine-N4-)-methyltransferase activity"/>
    <property type="evidence" value="ECO:0007669"/>
    <property type="project" value="UniProtKB-UniRule"/>
</dbReference>
<dbReference type="GO" id="GO:0005737">
    <property type="term" value="C:cytoplasm"/>
    <property type="evidence" value="ECO:0007669"/>
    <property type="project" value="UniProtKB-SubCell"/>
</dbReference>
<reference evidence="7 8" key="1">
    <citation type="journal article" date="2015" name="Nature">
        <title>rRNA introns, odd ribosomes, and small enigmatic genomes across a large radiation of phyla.</title>
        <authorList>
            <person name="Brown C.T."/>
            <person name="Hug L.A."/>
            <person name="Thomas B.C."/>
            <person name="Sharon I."/>
            <person name="Castelle C.J."/>
            <person name="Singh A."/>
            <person name="Wilkins M.J."/>
            <person name="Williams K.H."/>
            <person name="Banfield J.F."/>
        </authorList>
    </citation>
    <scope>NUCLEOTIDE SEQUENCE [LARGE SCALE GENOMIC DNA]</scope>
</reference>
<keyword evidence="3 6" id="KW-0489">Methyltransferase</keyword>
<dbReference type="Proteomes" id="UP000034354">
    <property type="component" value="Unassembled WGS sequence"/>
</dbReference>
<dbReference type="PANTHER" id="PTHR11265:SF0">
    <property type="entry name" value="12S RRNA N4-METHYLCYTIDINE METHYLTRANSFERASE"/>
    <property type="match status" value="1"/>
</dbReference>
<evidence type="ECO:0000256" key="4">
    <source>
        <dbReference type="ARBA" id="ARBA00022679"/>
    </source>
</evidence>
<dbReference type="Pfam" id="PF01795">
    <property type="entry name" value="Methyltransf_5"/>
    <property type="match status" value="1"/>
</dbReference>
<dbReference type="PANTHER" id="PTHR11265">
    <property type="entry name" value="S-ADENOSYL-METHYLTRANSFERASE MRAW"/>
    <property type="match status" value="1"/>
</dbReference>
<protein>
    <recommendedName>
        <fullName evidence="6">Ribosomal RNA small subunit methyltransferase H</fullName>
        <ecNumber evidence="6">2.1.1.199</ecNumber>
    </recommendedName>
    <alternativeName>
        <fullName evidence="6">16S rRNA m(4)C1402 methyltransferase</fullName>
    </alternativeName>
    <alternativeName>
        <fullName evidence="6">rRNA (cytosine-N(4)-)-methyltransferase RsmH</fullName>
    </alternativeName>
</protein>
<accession>A0A0G1MLA3</accession>
<evidence type="ECO:0000313" key="8">
    <source>
        <dbReference type="Proteomes" id="UP000034354"/>
    </source>
</evidence>
<evidence type="ECO:0000256" key="6">
    <source>
        <dbReference type="HAMAP-Rule" id="MF_01007"/>
    </source>
</evidence>
<comment type="similarity">
    <text evidence="1 6">Belongs to the methyltransferase superfamily. RsmH family.</text>
</comment>